<dbReference type="GO" id="GO:0008017">
    <property type="term" value="F:microtubule binding"/>
    <property type="evidence" value="ECO:0007669"/>
    <property type="project" value="InterPro"/>
</dbReference>
<evidence type="ECO:0000259" key="6">
    <source>
        <dbReference type="Pfam" id="PF14197"/>
    </source>
</evidence>
<proteinExistence type="predicted"/>
<feature type="region of interest" description="Disordered" evidence="4">
    <location>
        <begin position="574"/>
        <end position="630"/>
    </location>
</feature>
<accession>A0AAN9YHZ0</accession>
<dbReference type="PANTHER" id="PTHR19336">
    <property type="entry name" value="UNCHARACTERIZED DUF1167"/>
    <property type="match status" value="1"/>
</dbReference>
<feature type="region of interest" description="Disordered" evidence="4">
    <location>
        <begin position="914"/>
        <end position="987"/>
    </location>
</feature>
<feature type="compositionally biased region" description="Polar residues" evidence="4">
    <location>
        <begin position="584"/>
        <end position="609"/>
    </location>
</feature>
<sequence length="1257" mass="141572">MESKNSRYQSRILREMHQNTENPFNSPPSSTGSHGTVTMTSNVSLGPEGESTRRYDDESLQLPDQPPRPEAKPSQSMAYNINTSVLGRTFPEWKGFNTNGQEHEITEDIYNTTSDNIAYNLSTKENIPPTSSTLASPTDIKTAKSAKLVAHQPNQPRVRRIIPEVMPQLEELHRGNGPRHHEAEDLGPKDAHCEAAYVQRARFGSSISPREGGICHRTDCYLCSQDKMKFAHISSTQAPAQNSHNNPAPKASYKGPYLHRRSRMQAHVEDETEHSAVAQTPGFNQRERAQRDQSSPAPPSPANSAKSSKPRRGNVTTLLETLKTAQSQKADTKDTPADPPPKSASHDQRPPIQVANAAAARMERRAQAAPMSPATPNHTARSFFLPDLNHMNDFISGTLRLSSMKNGMPIFVKHGKVHDRDSKSLPDHHVEVEAVSVPEDEERIFVSLDKIRDEIQELKEHDDLVSRQAEQLQGEVVELQIQMAKYKSRKDSAMGSDSESSMVDHLNAQKSQLEDQVASLQSRLDKANRKISINDIHTESYITERDEALKSTTDYLEKIKRLQTELSVAREQLEAYQDSDTRDVQNLGSENKSLRNDNNALRSQHQSLSEENESLRAHNEAMSQQQSRYRQELKEVREQLRSMQEDFDTVNHEYKSTLQENTLLKQDNLSLERHNDKFFNDNKALQQKNSLLERRMHDLQDDNAKLNELLDAANAATGTMTVDAKDMKTRLGSQNRKLTIENAELQQQMIDMKADFASKETTHDQEKRQLAAANNRLNQKIEQMSKKFERIVQESKEQVAMYEEKHSSMTQQLQDLTDREKDVEARQLSKEILNLVNNSKAKKTKTARIVEPVNARSKSNEASTRSYTSQTDMPMQDDFTRQIDLTQGSDFANNLGRSELADLKEALLQARTGTQLQDVTEESMISDGGMDDASQSLPPPFVPRTRSEDPPRRTASLGSKAQPDSVKTQPSGILKNGESKSKANKTAKIARYGGEQDLTGRFSIKSGLSDMSLPTPSSQHDFTRPRHNSDSARFDLDVDEERNMTSAFFMEDITLESQKRAEKQEQSKKKSIPSLSKDAKRVLDNLCHDHDCRNCIVCARVISHNHEDGLATKNGSNKKRSVRVDRPVAATDRTANPTSGGYEDQPTLRPARDPGVALALVIKGLKDEEAHLEASLAKVQAQYNALDASQGRRQRKQLSMEIHRLMKQRDLKRDQIYDLHDVLEGQKAKGQEMTVEDLEVTIMSVLSRDETWNGIMD</sequence>
<comment type="caution">
    <text evidence="7">The sequence shown here is derived from an EMBL/GenBank/DDBJ whole genome shotgun (WGS) entry which is preliminary data.</text>
</comment>
<dbReference type="InterPro" id="IPR024957">
    <property type="entry name" value="Cep57_MT-bd_dom"/>
</dbReference>
<evidence type="ECO:0000256" key="4">
    <source>
        <dbReference type="SAM" id="MobiDB-lite"/>
    </source>
</evidence>
<dbReference type="GO" id="GO:0005815">
    <property type="term" value="C:microtubule organizing center"/>
    <property type="evidence" value="ECO:0007669"/>
    <property type="project" value="UniProtKB-SubCell"/>
</dbReference>
<dbReference type="Gene3D" id="1.20.58.60">
    <property type="match status" value="1"/>
</dbReference>
<keyword evidence="8" id="KW-1185">Reference proteome</keyword>
<evidence type="ECO:0000259" key="5">
    <source>
        <dbReference type="Pfam" id="PF06657"/>
    </source>
</evidence>
<feature type="compositionally biased region" description="Polar residues" evidence="4">
    <location>
        <begin position="856"/>
        <end position="873"/>
    </location>
</feature>
<keyword evidence="3" id="KW-0206">Cytoskeleton</keyword>
<name>A0AAN9YHZ0_9PEZI</name>
<evidence type="ECO:0000313" key="8">
    <source>
        <dbReference type="Proteomes" id="UP001320420"/>
    </source>
</evidence>
<feature type="domain" description="Cep57 centrosome microtubule-binding" evidence="5">
    <location>
        <begin position="1146"/>
        <end position="1222"/>
    </location>
</feature>
<gene>
    <name evidence="7" type="ORF">SLS62_010653</name>
</gene>
<dbReference type="PANTHER" id="PTHR19336:SF9">
    <property type="entry name" value="SPINDLE POLE BODY PROTEIN PPC89"/>
    <property type="match status" value="1"/>
</dbReference>
<feature type="compositionally biased region" description="Polar residues" evidence="4">
    <location>
        <begin position="235"/>
        <end position="246"/>
    </location>
</feature>
<feature type="region of interest" description="Disordered" evidence="4">
    <location>
        <begin position="1108"/>
        <end position="1150"/>
    </location>
</feature>
<dbReference type="EMBL" id="JAKJXP020000139">
    <property type="protein sequence ID" value="KAK7743330.1"/>
    <property type="molecule type" value="Genomic_DNA"/>
</dbReference>
<feature type="compositionally biased region" description="Polar residues" evidence="4">
    <location>
        <begin position="314"/>
        <end position="328"/>
    </location>
</feature>
<evidence type="ECO:0000313" key="7">
    <source>
        <dbReference type="EMBL" id="KAK7743330.1"/>
    </source>
</evidence>
<feature type="region of interest" description="Disordered" evidence="4">
    <location>
        <begin position="850"/>
        <end position="874"/>
    </location>
</feature>
<dbReference type="Pfam" id="PF14197">
    <property type="entry name" value="Cep57_CLD_2"/>
    <property type="match status" value="1"/>
</dbReference>
<feature type="domain" description="PPC89 centrosome localisation" evidence="6">
    <location>
        <begin position="513"/>
        <end position="577"/>
    </location>
</feature>
<evidence type="ECO:0000256" key="2">
    <source>
        <dbReference type="ARBA" id="ARBA00022490"/>
    </source>
</evidence>
<evidence type="ECO:0000256" key="3">
    <source>
        <dbReference type="ARBA" id="ARBA00023212"/>
    </source>
</evidence>
<feature type="region of interest" description="Disordered" evidence="4">
    <location>
        <begin position="1"/>
        <end position="77"/>
    </location>
</feature>
<dbReference type="Proteomes" id="UP001320420">
    <property type="component" value="Unassembled WGS sequence"/>
</dbReference>
<keyword evidence="2" id="KW-0963">Cytoplasm</keyword>
<reference evidence="7 8" key="1">
    <citation type="submission" date="2024-02" db="EMBL/GenBank/DDBJ databases">
        <title>De novo assembly and annotation of 12 fungi associated with fruit tree decline syndrome in Ontario, Canada.</title>
        <authorList>
            <person name="Sulman M."/>
            <person name="Ellouze W."/>
            <person name="Ilyukhin E."/>
        </authorList>
    </citation>
    <scope>NUCLEOTIDE SEQUENCE [LARGE SCALE GENOMIC DNA]</scope>
    <source>
        <strain evidence="7 8">M11/M66-122</strain>
    </source>
</reference>
<feature type="compositionally biased region" description="Polar residues" evidence="4">
    <location>
        <begin position="19"/>
        <end position="44"/>
    </location>
</feature>
<evidence type="ECO:0000256" key="1">
    <source>
        <dbReference type="ARBA" id="ARBA00004267"/>
    </source>
</evidence>
<comment type="subcellular location">
    <subcellularLocation>
        <location evidence="1">Cytoplasm</location>
        <location evidence="1">Cytoskeleton</location>
        <location evidence="1">Microtubule organizing center</location>
    </subcellularLocation>
</comment>
<protein>
    <recommendedName>
        <fullName evidence="9">Rhoptry protein</fullName>
    </recommendedName>
</protein>
<dbReference type="Pfam" id="PF06657">
    <property type="entry name" value="Cep57_MT_bd"/>
    <property type="match status" value="1"/>
</dbReference>
<organism evidence="7 8">
    <name type="scientific">Diatrype stigma</name>
    <dbReference type="NCBI Taxonomy" id="117547"/>
    <lineage>
        <taxon>Eukaryota</taxon>
        <taxon>Fungi</taxon>
        <taxon>Dikarya</taxon>
        <taxon>Ascomycota</taxon>
        <taxon>Pezizomycotina</taxon>
        <taxon>Sordariomycetes</taxon>
        <taxon>Xylariomycetidae</taxon>
        <taxon>Xylariales</taxon>
        <taxon>Diatrypaceae</taxon>
        <taxon>Diatrype</taxon>
    </lineage>
</organism>
<feature type="region of interest" description="Disordered" evidence="4">
    <location>
        <begin position="1007"/>
        <end position="1029"/>
    </location>
</feature>
<dbReference type="InterPro" id="IPR051756">
    <property type="entry name" value="Centrosomal_MT-associated"/>
</dbReference>
<evidence type="ECO:0008006" key="9">
    <source>
        <dbReference type="Google" id="ProtNLM"/>
    </source>
</evidence>
<dbReference type="InterPro" id="IPR025925">
    <property type="entry name" value="PPC89_CLD"/>
</dbReference>
<feature type="region of interest" description="Disordered" evidence="4">
    <location>
        <begin position="235"/>
        <end position="377"/>
    </location>
</feature>
<dbReference type="AlphaFoldDB" id="A0AAN9YHZ0"/>